<dbReference type="InterPro" id="IPR038377">
    <property type="entry name" value="Na/Glc_symporter_sf"/>
</dbReference>
<dbReference type="EMBL" id="CACVKT020005205">
    <property type="protein sequence ID" value="CAC5393631.1"/>
    <property type="molecule type" value="Genomic_DNA"/>
</dbReference>
<evidence type="ECO:0000313" key="4">
    <source>
        <dbReference type="EMBL" id="CAC5393631.1"/>
    </source>
</evidence>
<feature type="transmembrane region" description="Helical" evidence="3">
    <location>
        <begin position="446"/>
        <end position="466"/>
    </location>
</feature>
<proteinExistence type="predicted"/>
<keyword evidence="3" id="KW-0812">Transmembrane</keyword>
<protein>
    <submittedName>
        <fullName evidence="4">DUR3</fullName>
    </submittedName>
</protein>
<feature type="transmembrane region" description="Helical" evidence="3">
    <location>
        <begin position="600"/>
        <end position="624"/>
    </location>
</feature>
<gene>
    <name evidence="4" type="ORF">MCOR_28476</name>
</gene>
<keyword evidence="3" id="KW-1133">Transmembrane helix</keyword>
<dbReference type="Proteomes" id="UP000507470">
    <property type="component" value="Unassembled WGS sequence"/>
</dbReference>
<feature type="compositionally biased region" description="Polar residues" evidence="2">
    <location>
        <begin position="27"/>
        <end position="61"/>
    </location>
</feature>
<dbReference type="InterPro" id="IPR031155">
    <property type="entry name" value="DUR"/>
</dbReference>
<sequence length="699" mass="76987">MTRIPSSDKVNKPQTMTRIPSSDKVNKPQTVTAPVFSQKSNSDSSRLQSKVNKPQTMTRIPSSDKVNKPQTVTAPVFSQNDSKKVNKPQTMTRIPSSDKVNKPQTMTRIPSSDKVNKPQTMTRIPSSDKVNKPQTMTRIPSSDKVNKPQTVTAPFFRQRSKDIIYQLVGCSEGPAENLDKSYLTIMSKQGLMFGLINIVGNFGTVFVDQSYWQSSVAAKPKEGVFGFLLGGICWFAIPFAFASTTGLGYIALSAQQDSPLLDADSVDAGLIPPLIAQKLLGRPGEFLICVMLLMAVTSTGSAEVMAVTSILVYDVYQVYLKPFRMVLDSNTCILCGKARGRLAVLRDKCKCESMTHCIACKNDDKEISMCKRTIKPQFMCKTHGSFRIYVDYLLRLKNWCLMWTVLCIIPLTVSLSWLYLFMGILIGSAVIPIVLCMFWEKLTGPGMIAGGISGTVTALTAWLSVASLYSGGLSNFIYNTGKELPMLIGNITSICVGGIVCVLVSCFQSHKKGPGMYNETWELTRDIDSPLSPWTELYATDLGLKEANSLDCRPDLEHIKKTFRMSSVIAVVGGLGCMSLLIVVWPTIMIASGVLNNAEFNIWVTVGQVWAYLAALFIIVVPLITEGIDIAKTYNENTKVHSEISVDRRRSAMNIKNCVSETSKSKGKYKEKSTVVENDVNITADKIIVNDELNTVNLI</sequence>
<feature type="region of interest" description="Disordered" evidence="2">
    <location>
        <begin position="1"/>
        <end position="147"/>
    </location>
</feature>
<dbReference type="Gene3D" id="1.20.1730.10">
    <property type="entry name" value="Sodium/glucose cotransporter"/>
    <property type="match status" value="1"/>
</dbReference>
<feature type="compositionally biased region" description="Polar residues" evidence="2">
    <location>
        <begin position="68"/>
        <end position="80"/>
    </location>
</feature>
<evidence type="ECO:0000256" key="2">
    <source>
        <dbReference type="SAM" id="MobiDB-lite"/>
    </source>
</evidence>
<feature type="transmembrane region" description="Helical" evidence="3">
    <location>
        <begin position="419"/>
        <end position="439"/>
    </location>
</feature>
<feature type="transmembrane region" description="Helical" evidence="3">
    <location>
        <begin position="396"/>
        <end position="413"/>
    </location>
</feature>
<evidence type="ECO:0000256" key="1">
    <source>
        <dbReference type="ARBA" id="ARBA00022448"/>
    </source>
</evidence>
<name>A0A6J8CDE8_MYTCO</name>
<dbReference type="OrthoDB" id="10049971at2759"/>
<reference evidence="4 5" key="1">
    <citation type="submission" date="2020-06" db="EMBL/GenBank/DDBJ databases">
        <authorList>
            <person name="Li R."/>
            <person name="Bekaert M."/>
        </authorList>
    </citation>
    <scope>NUCLEOTIDE SEQUENCE [LARGE SCALE GENOMIC DNA]</scope>
    <source>
        <strain evidence="5">wild</strain>
    </source>
</reference>
<feature type="transmembrane region" description="Helical" evidence="3">
    <location>
        <begin position="227"/>
        <end position="252"/>
    </location>
</feature>
<dbReference type="PANTHER" id="PTHR46154">
    <property type="match status" value="1"/>
</dbReference>
<feature type="transmembrane region" description="Helical" evidence="3">
    <location>
        <begin position="486"/>
        <end position="507"/>
    </location>
</feature>
<keyword evidence="3" id="KW-0472">Membrane</keyword>
<keyword evidence="1" id="KW-0813">Transport</keyword>
<dbReference type="GO" id="GO:0015204">
    <property type="term" value="F:urea transmembrane transporter activity"/>
    <property type="evidence" value="ECO:0007669"/>
    <property type="project" value="InterPro"/>
</dbReference>
<dbReference type="GO" id="GO:0005886">
    <property type="term" value="C:plasma membrane"/>
    <property type="evidence" value="ECO:0007669"/>
    <property type="project" value="TreeGrafter"/>
</dbReference>
<evidence type="ECO:0000313" key="5">
    <source>
        <dbReference type="Proteomes" id="UP000507470"/>
    </source>
</evidence>
<evidence type="ECO:0000256" key="3">
    <source>
        <dbReference type="SAM" id="Phobius"/>
    </source>
</evidence>
<feature type="transmembrane region" description="Helical" evidence="3">
    <location>
        <begin position="190"/>
        <end position="207"/>
    </location>
</feature>
<keyword evidence="5" id="KW-1185">Reference proteome</keyword>
<dbReference type="PANTHER" id="PTHR46154:SF4">
    <property type="entry name" value="UREA ACTIVE TRANSPORTER"/>
    <property type="match status" value="1"/>
</dbReference>
<feature type="transmembrane region" description="Helical" evidence="3">
    <location>
        <begin position="568"/>
        <end position="588"/>
    </location>
</feature>
<accession>A0A6J8CDE8</accession>
<dbReference type="AlphaFoldDB" id="A0A6J8CDE8"/>
<organism evidence="4 5">
    <name type="scientific">Mytilus coruscus</name>
    <name type="common">Sea mussel</name>
    <dbReference type="NCBI Taxonomy" id="42192"/>
    <lineage>
        <taxon>Eukaryota</taxon>
        <taxon>Metazoa</taxon>
        <taxon>Spiralia</taxon>
        <taxon>Lophotrochozoa</taxon>
        <taxon>Mollusca</taxon>
        <taxon>Bivalvia</taxon>
        <taxon>Autobranchia</taxon>
        <taxon>Pteriomorphia</taxon>
        <taxon>Mytilida</taxon>
        <taxon>Mytiloidea</taxon>
        <taxon>Mytilidae</taxon>
        <taxon>Mytilinae</taxon>
        <taxon>Mytilus</taxon>
    </lineage>
</organism>